<feature type="transmembrane region" description="Helical" evidence="1">
    <location>
        <begin position="203"/>
        <end position="230"/>
    </location>
</feature>
<keyword evidence="1" id="KW-0812">Transmembrane</keyword>
<dbReference type="Proteomes" id="UP001519332">
    <property type="component" value="Unassembled WGS sequence"/>
</dbReference>
<proteinExistence type="predicted"/>
<dbReference type="EMBL" id="JAGINW010000001">
    <property type="protein sequence ID" value="MBP2327017.1"/>
    <property type="molecule type" value="Genomic_DNA"/>
</dbReference>
<accession>A0ABS4TRH0</accession>
<keyword evidence="1" id="KW-0472">Membrane</keyword>
<feature type="transmembrane region" description="Helical" evidence="1">
    <location>
        <begin position="16"/>
        <end position="34"/>
    </location>
</feature>
<evidence type="ECO:0000256" key="1">
    <source>
        <dbReference type="SAM" id="Phobius"/>
    </source>
</evidence>
<feature type="transmembrane region" description="Helical" evidence="1">
    <location>
        <begin position="125"/>
        <end position="149"/>
    </location>
</feature>
<keyword evidence="3" id="KW-1185">Reference proteome</keyword>
<protein>
    <submittedName>
        <fullName evidence="2">Uncharacterized membrane protein YbhN (UPF0104 family)</fullName>
    </submittedName>
</protein>
<dbReference type="RefSeq" id="WP_209644018.1">
    <property type="nucleotide sequence ID" value="NZ_JAGINW010000001.1"/>
</dbReference>
<sequence length="320" mass="33404">MTTVDERPNRRWPRKVLRVTAYLLVCGFLGYQLWRVRDGLGESLRTVGWTTAILATLLGVVGGVPSFFGWRMLSAGVGVRLPFVTGVRIFFLAGLTRYLPGGVWPTVAHAVMARPLGASPARMTAAYLASQALGVVSGMAVSLIALPRLVAADPIWWVLLPILVAALIPLAAPGLLNAFLGFAARILRRRDQPGDLVLPDRRILFAATGLNAVGWVITGLHVSVLAIALGAPVGEAITVGIGGFALSVLAGVVTVVMPSGLGVRELVLGLTLAALVTDSELVTLVALSRVLLTVGDLASTAVVLGVFGLTSRVPAKEAAS</sequence>
<gene>
    <name evidence="2" type="ORF">JOF56_007402</name>
</gene>
<name>A0ABS4TRH0_9PSEU</name>
<feature type="transmembrane region" description="Helical" evidence="1">
    <location>
        <begin position="236"/>
        <end position="256"/>
    </location>
</feature>
<organism evidence="2 3">
    <name type="scientific">Kibdelosporangium banguiense</name>
    <dbReference type="NCBI Taxonomy" id="1365924"/>
    <lineage>
        <taxon>Bacteria</taxon>
        <taxon>Bacillati</taxon>
        <taxon>Actinomycetota</taxon>
        <taxon>Actinomycetes</taxon>
        <taxon>Pseudonocardiales</taxon>
        <taxon>Pseudonocardiaceae</taxon>
        <taxon>Kibdelosporangium</taxon>
    </lineage>
</organism>
<comment type="caution">
    <text evidence="2">The sequence shown here is derived from an EMBL/GenBank/DDBJ whole genome shotgun (WGS) entry which is preliminary data.</text>
</comment>
<evidence type="ECO:0000313" key="3">
    <source>
        <dbReference type="Proteomes" id="UP001519332"/>
    </source>
</evidence>
<keyword evidence="1" id="KW-1133">Transmembrane helix</keyword>
<feature type="transmembrane region" description="Helical" evidence="1">
    <location>
        <begin position="46"/>
        <end position="69"/>
    </location>
</feature>
<feature type="transmembrane region" description="Helical" evidence="1">
    <location>
        <begin position="155"/>
        <end position="182"/>
    </location>
</feature>
<evidence type="ECO:0000313" key="2">
    <source>
        <dbReference type="EMBL" id="MBP2327017.1"/>
    </source>
</evidence>
<reference evidence="2 3" key="1">
    <citation type="submission" date="2021-03" db="EMBL/GenBank/DDBJ databases">
        <title>Sequencing the genomes of 1000 actinobacteria strains.</title>
        <authorList>
            <person name="Klenk H.-P."/>
        </authorList>
    </citation>
    <scope>NUCLEOTIDE SEQUENCE [LARGE SCALE GENOMIC DNA]</scope>
    <source>
        <strain evidence="2 3">DSM 46670</strain>
    </source>
</reference>